<gene>
    <name evidence="2" type="ORF">HII30_15520</name>
</gene>
<comment type="caution">
    <text evidence="2">The sequence shown here is derived from an EMBL/GenBank/DDBJ whole genome shotgun (WGS) entry which is preliminary data.</text>
</comment>
<protein>
    <submittedName>
        <fullName evidence="2">SIMPL domain-containing protein</fullName>
    </submittedName>
</protein>
<proteinExistence type="predicted"/>
<dbReference type="PANTHER" id="PTHR34387:SF2">
    <property type="entry name" value="SLR1258 PROTEIN"/>
    <property type="match status" value="1"/>
</dbReference>
<sequence>MNIWAKRLGSVMLAGTLLTGVSAFSNVSGTAEVFAAETVAQKGVTVIGKGELSVKPDIVYLSIGAESSAATAQSAQRHNAQKMEKVMNVLKTTWKIDDKDIKTEQFSVQPNYTYTEKDGQQVKSYTARHTLQVTLRDLSKVGELLDDVSEAGANSIGNARFSVENRDAFEAQVLEKAMANAALKAQAIAKASQRQLGLVVSVVEGQVQTYGFEYAQQEMSMNSAAADKAVTSVEPGEIKLSTQLQVQYELK</sequence>
<organism evidence="2 3">
    <name type="scientific">Paenibacillus lemnae</name>
    <dbReference type="NCBI Taxonomy" id="1330551"/>
    <lineage>
        <taxon>Bacteria</taxon>
        <taxon>Bacillati</taxon>
        <taxon>Bacillota</taxon>
        <taxon>Bacilli</taxon>
        <taxon>Bacillales</taxon>
        <taxon>Paenibacillaceae</taxon>
        <taxon>Paenibacillus</taxon>
    </lineage>
</organism>
<dbReference type="Proteomes" id="UP000565468">
    <property type="component" value="Unassembled WGS sequence"/>
</dbReference>
<evidence type="ECO:0000256" key="1">
    <source>
        <dbReference type="SAM" id="SignalP"/>
    </source>
</evidence>
<feature type="signal peptide" evidence="1">
    <location>
        <begin position="1"/>
        <end position="23"/>
    </location>
</feature>
<dbReference type="InterPro" id="IPR052022">
    <property type="entry name" value="26kDa_periplasmic_antigen"/>
</dbReference>
<accession>A0A848MAS7</accession>
<dbReference type="PANTHER" id="PTHR34387">
    <property type="entry name" value="SLR1258 PROTEIN"/>
    <property type="match status" value="1"/>
</dbReference>
<dbReference type="Gene3D" id="3.30.110.170">
    <property type="entry name" value="Protein of unknown function (DUF541), domain 1"/>
    <property type="match status" value="1"/>
</dbReference>
<reference evidence="2 3" key="1">
    <citation type="submission" date="2020-04" db="EMBL/GenBank/DDBJ databases">
        <title>Paenibacillus algicola sp. nov., a novel marine bacterium producing alginate lyase.</title>
        <authorList>
            <person name="Huang H."/>
        </authorList>
    </citation>
    <scope>NUCLEOTIDE SEQUENCE [LARGE SCALE GENOMIC DNA]</scope>
    <source>
        <strain evidence="2 3">L7-75</strain>
    </source>
</reference>
<evidence type="ECO:0000313" key="3">
    <source>
        <dbReference type="Proteomes" id="UP000565468"/>
    </source>
</evidence>
<dbReference type="RefSeq" id="WP_169505958.1">
    <property type="nucleotide sequence ID" value="NZ_JABBPN010000015.1"/>
</dbReference>
<dbReference type="GO" id="GO:0006974">
    <property type="term" value="P:DNA damage response"/>
    <property type="evidence" value="ECO:0007669"/>
    <property type="project" value="TreeGrafter"/>
</dbReference>
<keyword evidence="1" id="KW-0732">Signal</keyword>
<dbReference type="InterPro" id="IPR007497">
    <property type="entry name" value="SIMPL/DUF541"/>
</dbReference>
<dbReference type="Pfam" id="PF04402">
    <property type="entry name" value="SIMPL"/>
    <property type="match status" value="1"/>
</dbReference>
<evidence type="ECO:0000313" key="2">
    <source>
        <dbReference type="EMBL" id="NMO97172.1"/>
    </source>
</evidence>
<feature type="chain" id="PRO_5038358427" evidence="1">
    <location>
        <begin position="24"/>
        <end position="251"/>
    </location>
</feature>
<dbReference type="EMBL" id="JABBPN010000015">
    <property type="protein sequence ID" value="NMO97172.1"/>
    <property type="molecule type" value="Genomic_DNA"/>
</dbReference>
<dbReference type="AlphaFoldDB" id="A0A848MAS7"/>
<keyword evidence="3" id="KW-1185">Reference proteome</keyword>
<dbReference type="Gene3D" id="3.30.70.2970">
    <property type="entry name" value="Protein of unknown function (DUF541), domain 2"/>
    <property type="match status" value="1"/>
</dbReference>
<name>A0A848MAS7_PAELE</name>